<comment type="subcellular location">
    <subcellularLocation>
        <location evidence="1">Membrane</location>
        <topology evidence="1">Multi-pass membrane protein</topology>
    </subcellularLocation>
</comment>
<dbReference type="InterPro" id="IPR013122">
    <property type="entry name" value="PKD1_2_channel"/>
</dbReference>
<dbReference type="Pfam" id="PF08016">
    <property type="entry name" value="PKD_channel"/>
    <property type="match status" value="1"/>
</dbReference>
<feature type="domain" description="Polycystin cation channel PKD1/PKD2" evidence="8">
    <location>
        <begin position="78"/>
        <end position="300"/>
    </location>
</feature>
<dbReference type="AlphaFoldDB" id="A0A6P8WPF7"/>
<keyword evidence="3 7" id="KW-0812">Transmembrane</keyword>
<dbReference type="GO" id="GO:0050982">
    <property type="term" value="P:detection of mechanical stimulus"/>
    <property type="evidence" value="ECO:0007669"/>
    <property type="project" value="TreeGrafter"/>
</dbReference>
<dbReference type="GO" id="GO:0016020">
    <property type="term" value="C:membrane"/>
    <property type="evidence" value="ECO:0007669"/>
    <property type="project" value="UniProtKB-SubCell"/>
</dbReference>
<dbReference type="GO" id="GO:0005509">
    <property type="term" value="F:calcium ion binding"/>
    <property type="evidence" value="ECO:0007669"/>
    <property type="project" value="InterPro"/>
</dbReference>
<proteinExistence type="inferred from homology"/>
<name>A0A6P8WPF7_DROAB</name>
<comment type="similarity">
    <text evidence="2">Belongs to the polycystin family.</text>
</comment>
<feature type="transmembrane region" description="Helical" evidence="7">
    <location>
        <begin position="206"/>
        <end position="228"/>
    </location>
</feature>
<feature type="transmembrane region" description="Helical" evidence="7">
    <location>
        <begin position="80"/>
        <end position="102"/>
    </location>
</feature>
<dbReference type="GeneID" id="117568830"/>
<accession>A0A6P8WPF7</accession>
<feature type="transmembrane region" description="Helical" evidence="7">
    <location>
        <begin position="164"/>
        <end position="186"/>
    </location>
</feature>
<dbReference type="GO" id="GO:0005262">
    <property type="term" value="F:calcium channel activity"/>
    <property type="evidence" value="ECO:0007669"/>
    <property type="project" value="TreeGrafter"/>
</dbReference>
<dbReference type="Pfam" id="PF20519">
    <property type="entry name" value="Polycystin_dom"/>
    <property type="match status" value="1"/>
</dbReference>
<evidence type="ECO:0000313" key="10">
    <source>
        <dbReference type="Proteomes" id="UP000515160"/>
    </source>
</evidence>
<evidence type="ECO:0000256" key="2">
    <source>
        <dbReference type="ARBA" id="ARBA00007200"/>
    </source>
</evidence>
<feature type="domain" description="Polycystin" evidence="9">
    <location>
        <begin position="2"/>
        <end position="74"/>
    </location>
</feature>
<evidence type="ECO:0000259" key="8">
    <source>
        <dbReference type="Pfam" id="PF08016"/>
    </source>
</evidence>
<evidence type="ECO:0000256" key="3">
    <source>
        <dbReference type="ARBA" id="ARBA00022692"/>
    </source>
</evidence>
<evidence type="ECO:0000256" key="4">
    <source>
        <dbReference type="ARBA" id="ARBA00022989"/>
    </source>
</evidence>
<dbReference type="InterPro" id="IPR051223">
    <property type="entry name" value="Polycystin"/>
</dbReference>
<feature type="transmembrane region" description="Helical" evidence="7">
    <location>
        <begin position="265"/>
        <end position="288"/>
    </location>
</feature>
<dbReference type="PANTHER" id="PTHR10877">
    <property type="entry name" value="POLYCYSTIN FAMILY MEMBER"/>
    <property type="match status" value="1"/>
</dbReference>
<keyword evidence="4 7" id="KW-1133">Transmembrane helix</keyword>
<feature type="transmembrane region" description="Helical" evidence="7">
    <location>
        <begin position="122"/>
        <end position="143"/>
    </location>
</feature>
<evidence type="ECO:0000313" key="11">
    <source>
        <dbReference type="RefSeq" id="XP_034105596.1"/>
    </source>
</evidence>
<evidence type="ECO:0000256" key="5">
    <source>
        <dbReference type="ARBA" id="ARBA00023136"/>
    </source>
</evidence>
<reference evidence="11" key="1">
    <citation type="submission" date="2025-08" db="UniProtKB">
        <authorList>
            <consortium name="RefSeq"/>
        </authorList>
    </citation>
    <scope>IDENTIFICATION</scope>
    <source>
        <strain evidence="11">15112-1751.03</strain>
        <tissue evidence="11">Whole Adult</tissue>
    </source>
</reference>
<evidence type="ECO:0000256" key="6">
    <source>
        <dbReference type="ARBA" id="ARBA00023180"/>
    </source>
</evidence>
<organism evidence="10 11">
    <name type="scientific">Drosophila albomicans</name>
    <name type="common">Fruit fly</name>
    <dbReference type="NCBI Taxonomy" id="7291"/>
    <lineage>
        <taxon>Eukaryota</taxon>
        <taxon>Metazoa</taxon>
        <taxon>Ecdysozoa</taxon>
        <taxon>Arthropoda</taxon>
        <taxon>Hexapoda</taxon>
        <taxon>Insecta</taxon>
        <taxon>Pterygota</taxon>
        <taxon>Neoptera</taxon>
        <taxon>Endopterygota</taxon>
        <taxon>Diptera</taxon>
        <taxon>Brachycera</taxon>
        <taxon>Muscomorpha</taxon>
        <taxon>Ephydroidea</taxon>
        <taxon>Drosophilidae</taxon>
        <taxon>Drosophila</taxon>
    </lineage>
</organism>
<dbReference type="PRINTS" id="PR01433">
    <property type="entry name" value="POLYCYSTIN2"/>
</dbReference>
<gene>
    <name evidence="11" type="primary">LOC117568830</name>
</gene>
<keyword evidence="5 7" id="KW-0472">Membrane</keyword>
<protein>
    <submittedName>
        <fullName evidence="11">Polycystin-2-like</fullName>
    </submittedName>
</protein>
<sequence length="379" mass="43047">MGYITMLARSRNNSMKVLHYLEQNNWVNTQTAAVFIDFTLYNADANIFTICNLLVERTPFGTLVPRVDVQSIKLQVLDQLGTLGLIVSIIYVLVLIQFSKTLVVTLWYEPSKLRSMWNKLDLAILVLNILVVILIIVQEFMVSTLLEQIEYANKLQFLDFRRPAIVKHVCSIVLGILVLLTTLRLWKVLQFSSVFQLFSHALFSAWQALASTALLISIFLVAFGIAVAIINGNNTMNFNYIMRSIANSLCFSFGFSQHISPNDLFYGGVGMGIILYLILTFVIAQLLINVFVSTINGYFVYAKSVRDAKAQQPINFLEFLRVEYHGVFEMFRKVPCINRGYRSGNRTVADYIKYTLDDRHKKSVKSKHHALAIGISTGR</sequence>
<dbReference type="Proteomes" id="UP000515160">
    <property type="component" value="Chromosome 3"/>
</dbReference>
<dbReference type="InterPro" id="IPR046791">
    <property type="entry name" value="Polycystin_dom"/>
</dbReference>
<evidence type="ECO:0000256" key="7">
    <source>
        <dbReference type="SAM" id="Phobius"/>
    </source>
</evidence>
<dbReference type="InterPro" id="IPR003915">
    <property type="entry name" value="PKD_2"/>
</dbReference>
<feature type="transmembrane region" description="Helical" evidence="7">
    <location>
        <begin position="240"/>
        <end position="259"/>
    </location>
</feature>
<keyword evidence="6" id="KW-0325">Glycoprotein</keyword>
<evidence type="ECO:0000256" key="1">
    <source>
        <dbReference type="ARBA" id="ARBA00004141"/>
    </source>
</evidence>
<dbReference type="RefSeq" id="XP_034105596.1">
    <property type="nucleotide sequence ID" value="XM_034249705.2"/>
</dbReference>
<evidence type="ECO:0000259" key="9">
    <source>
        <dbReference type="Pfam" id="PF20519"/>
    </source>
</evidence>
<dbReference type="OrthoDB" id="5322100at2759"/>
<dbReference type="PANTHER" id="PTHR10877:SF183">
    <property type="entry name" value="AT14535P-RELATED"/>
    <property type="match status" value="1"/>
</dbReference>
<keyword evidence="10" id="KW-1185">Reference proteome</keyword>